<dbReference type="SUPFAM" id="SSF48179">
    <property type="entry name" value="6-phosphogluconate dehydrogenase C-terminal domain-like"/>
    <property type="match status" value="1"/>
</dbReference>
<dbReference type="PANTHER" id="PTHR43580">
    <property type="entry name" value="OXIDOREDUCTASE GLYR1-RELATED"/>
    <property type="match status" value="1"/>
</dbReference>
<dbReference type="GO" id="GO:0050661">
    <property type="term" value="F:NADP binding"/>
    <property type="evidence" value="ECO:0007669"/>
    <property type="project" value="InterPro"/>
</dbReference>
<accession>A0A0F4ZKK9</accession>
<dbReference type="Pfam" id="PF09130">
    <property type="entry name" value="DUF1932"/>
    <property type="match status" value="1"/>
</dbReference>
<dbReference type="Proteomes" id="UP000033483">
    <property type="component" value="Unassembled WGS sequence"/>
</dbReference>
<dbReference type="Pfam" id="PF03446">
    <property type="entry name" value="NAD_binding_2"/>
    <property type="match status" value="1"/>
</dbReference>
<dbReference type="GO" id="GO:0031491">
    <property type="term" value="F:nucleosome binding"/>
    <property type="evidence" value="ECO:0007669"/>
    <property type="project" value="TreeGrafter"/>
</dbReference>
<feature type="domain" description="Phosphogluconate dehydrogenase NAD-binding putative C-terminal" evidence="3">
    <location>
        <begin position="208"/>
        <end position="278"/>
    </location>
</feature>
<comment type="similarity">
    <text evidence="1">Belongs to the HIBADH-related family. NP60 subfamily.</text>
</comment>
<evidence type="ECO:0000259" key="2">
    <source>
        <dbReference type="Pfam" id="PF03446"/>
    </source>
</evidence>
<gene>
    <name evidence="4" type="ORF">TD95_002662</name>
</gene>
<organism evidence="4 5">
    <name type="scientific">Thielaviopsis punctulata</name>
    <dbReference type="NCBI Taxonomy" id="72032"/>
    <lineage>
        <taxon>Eukaryota</taxon>
        <taxon>Fungi</taxon>
        <taxon>Dikarya</taxon>
        <taxon>Ascomycota</taxon>
        <taxon>Pezizomycotina</taxon>
        <taxon>Sordariomycetes</taxon>
        <taxon>Hypocreomycetidae</taxon>
        <taxon>Microascales</taxon>
        <taxon>Ceratocystidaceae</taxon>
        <taxon>Thielaviopsis</taxon>
    </lineage>
</organism>
<evidence type="ECO:0000259" key="3">
    <source>
        <dbReference type="Pfam" id="PF09130"/>
    </source>
</evidence>
<dbReference type="InterPro" id="IPR013328">
    <property type="entry name" value="6PGD_dom2"/>
</dbReference>
<evidence type="ECO:0000256" key="1">
    <source>
        <dbReference type="ARBA" id="ARBA00007598"/>
    </source>
</evidence>
<evidence type="ECO:0000313" key="5">
    <source>
        <dbReference type="Proteomes" id="UP000033483"/>
    </source>
</evidence>
<evidence type="ECO:0008006" key="6">
    <source>
        <dbReference type="Google" id="ProtNLM"/>
    </source>
</evidence>
<dbReference type="AlphaFoldDB" id="A0A0F4ZKK9"/>
<dbReference type="InterPro" id="IPR015814">
    <property type="entry name" value="Pgluconate_DH_NAD-bd_C"/>
</dbReference>
<dbReference type="Gene3D" id="3.40.50.720">
    <property type="entry name" value="NAD(P)-binding Rossmann-like Domain"/>
    <property type="match status" value="1"/>
</dbReference>
<feature type="domain" description="6-phosphogluconate dehydrogenase NADP-binding" evidence="2">
    <location>
        <begin position="5"/>
        <end position="133"/>
    </location>
</feature>
<dbReference type="OrthoDB" id="9988102at2759"/>
<comment type="caution">
    <text evidence="4">The sequence shown here is derived from an EMBL/GenBank/DDBJ whole genome shotgun (WGS) entry which is preliminary data.</text>
</comment>
<evidence type="ECO:0000313" key="4">
    <source>
        <dbReference type="EMBL" id="KKA30661.1"/>
    </source>
</evidence>
<dbReference type="InterPro" id="IPR036291">
    <property type="entry name" value="NAD(P)-bd_dom_sf"/>
</dbReference>
<dbReference type="SUPFAM" id="SSF51735">
    <property type="entry name" value="NAD(P)-binding Rossmann-fold domains"/>
    <property type="match status" value="1"/>
</dbReference>
<sequence length="326" mass="34189">MSIGKIGILSLGDMGAGVARILAANGFQTVSNCTGRSPDTVLRAQSAGVDLVPTDTALVSTCSIILSILPPGDASALADRIVSALSTSPRPAHAAPLVYLDLNALAPSSVRAINTRLTAAGVVFLDGAILGGPPSCGADGVWKCPRMPLSGPRSLQDLFPGEGGARLAQTLNMYHVSRDIGAASGLKMCFSTISKGVVALFTQAFTTAHHLGMTESLKEELGILFPRQLKYAEGNGVSTMPPKAYRWIAEMQEIAKTHKEELGFSPELFNGAASVFANVASDSILGEEKIGRRNRGQTTEDVAAVLAQDLLKKKQKKANIHPDKAE</sequence>
<dbReference type="GO" id="GO:0140673">
    <property type="term" value="P:transcription elongation-coupled chromatin remodeling"/>
    <property type="evidence" value="ECO:0007669"/>
    <property type="project" value="TreeGrafter"/>
</dbReference>
<proteinExistence type="inferred from homology"/>
<protein>
    <recommendedName>
        <fullName evidence="6">Phosphogluconate dehydrogenase NAD-binding putative C-terminal domain-containing protein</fullName>
    </recommendedName>
</protein>
<dbReference type="InterPro" id="IPR008927">
    <property type="entry name" value="6-PGluconate_DH-like_C_sf"/>
</dbReference>
<dbReference type="Gene3D" id="1.10.1040.10">
    <property type="entry name" value="N-(1-d-carboxylethyl)-l-norvaline Dehydrogenase, domain 2"/>
    <property type="match status" value="1"/>
</dbReference>
<dbReference type="EMBL" id="LAEV01000323">
    <property type="protein sequence ID" value="KKA30661.1"/>
    <property type="molecule type" value="Genomic_DNA"/>
</dbReference>
<dbReference type="InterPro" id="IPR006115">
    <property type="entry name" value="6PGDH_NADP-bd"/>
</dbReference>
<name>A0A0F4ZKK9_9PEZI</name>
<reference evidence="4 5" key="1">
    <citation type="submission" date="2015-03" db="EMBL/GenBank/DDBJ databases">
        <authorList>
            <person name="Radwan O."/>
            <person name="Al-Naeli F.A."/>
            <person name="Rendon G.A."/>
            <person name="Fields C."/>
        </authorList>
    </citation>
    <scope>NUCLEOTIDE SEQUENCE [LARGE SCALE GENOMIC DNA]</scope>
    <source>
        <strain evidence="4">CR-DP1</strain>
    </source>
</reference>
<keyword evidence="5" id="KW-1185">Reference proteome</keyword>
<dbReference type="InterPro" id="IPR051265">
    <property type="entry name" value="HIBADH-related_NP60_sf"/>
</dbReference>
<dbReference type="PANTHER" id="PTHR43580:SF2">
    <property type="entry name" value="CYTOKINE-LIKE NUCLEAR FACTOR N-PAC"/>
    <property type="match status" value="1"/>
</dbReference>
<dbReference type="GO" id="GO:0000785">
    <property type="term" value="C:chromatin"/>
    <property type="evidence" value="ECO:0007669"/>
    <property type="project" value="TreeGrafter"/>
</dbReference>
<dbReference type="GO" id="GO:0003677">
    <property type="term" value="F:DNA binding"/>
    <property type="evidence" value="ECO:0007669"/>
    <property type="project" value="TreeGrafter"/>
</dbReference>